<accession>A0A5R9JDN2</accession>
<feature type="transmembrane region" description="Helical" evidence="2">
    <location>
        <begin position="133"/>
        <end position="153"/>
    </location>
</feature>
<dbReference type="PANTHER" id="PTHR41542:SF1">
    <property type="entry name" value="BLL5807 PROTEIN"/>
    <property type="match status" value="1"/>
</dbReference>
<dbReference type="InterPro" id="IPR007379">
    <property type="entry name" value="Tim44-like_dom"/>
</dbReference>
<dbReference type="OrthoDB" id="9780873at2"/>
<proteinExistence type="predicted"/>
<dbReference type="EMBL" id="VCDI01000001">
    <property type="protein sequence ID" value="TLU73731.1"/>
    <property type="molecule type" value="Genomic_DNA"/>
</dbReference>
<dbReference type="AlphaFoldDB" id="A0A5R9JDN2"/>
<comment type="caution">
    <text evidence="5">The sequence shown here is derived from an EMBL/GenBank/DDBJ whole genome shotgun (WGS) entry which is preliminary data.</text>
</comment>
<feature type="chain" id="PRO_5024371803" evidence="3">
    <location>
        <begin position="29"/>
        <end position="327"/>
    </location>
</feature>
<evidence type="ECO:0000256" key="3">
    <source>
        <dbReference type="SAM" id="SignalP"/>
    </source>
</evidence>
<dbReference type="Gene3D" id="3.10.450.240">
    <property type="match status" value="1"/>
</dbReference>
<feature type="region of interest" description="Disordered" evidence="1">
    <location>
        <begin position="39"/>
        <end position="58"/>
    </location>
</feature>
<evidence type="ECO:0000256" key="2">
    <source>
        <dbReference type="SAM" id="Phobius"/>
    </source>
</evidence>
<dbReference type="Pfam" id="PF04280">
    <property type="entry name" value="Tim44"/>
    <property type="match status" value="1"/>
</dbReference>
<evidence type="ECO:0000313" key="5">
    <source>
        <dbReference type="EMBL" id="TLU73731.1"/>
    </source>
</evidence>
<feature type="transmembrane region" description="Helical" evidence="2">
    <location>
        <begin position="98"/>
        <end position="121"/>
    </location>
</feature>
<gene>
    <name evidence="5" type="ORF">FE263_00375</name>
</gene>
<organism evidence="5 6">
    <name type="scientific">Lichenicoccus roseus</name>
    <dbReference type="NCBI Taxonomy" id="2683649"/>
    <lineage>
        <taxon>Bacteria</taxon>
        <taxon>Pseudomonadati</taxon>
        <taxon>Pseudomonadota</taxon>
        <taxon>Alphaproteobacteria</taxon>
        <taxon>Acetobacterales</taxon>
        <taxon>Acetobacteraceae</taxon>
        <taxon>Lichenicoccus</taxon>
    </lineage>
</organism>
<dbReference type="InterPro" id="IPR032710">
    <property type="entry name" value="NTF2-like_dom_sf"/>
</dbReference>
<keyword evidence="6" id="KW-1185">Reference proteome</keyword>
<feature type="domain" description="Tim44-like" evidence="4">
    <location>
        <begin position="182"/>
        <end position="325"/>
    </location>
</feature>
<sequence>MNNSPVSRSRRLSRALAALLLLSGLGFASLGASVSADARPGGGMSMGSRGSRTYSAPAPTQVLPGGASPFSRSMTQRPYGGGYGTSMGGGFAGRGHPLAAGLLGGFIGAGLGGLLLGHGFFGGGMGGGGLGGGGFLGLLLQLALIFFVVRWLLRRFTGVNARSMSSAAGAAPGMMPSPGYGAAPQATGFGGNAPLAIGPGDYQQFEQTLRNIQATWTRADLNGMQRLATPEMVSYFNQQLQDYAQRGTRNAVSDVRLDRGDLSEAWSEGNADYATVAMRYSMIDVTTDMSGRVVDGSPNERIMANEFWTFVRPRGGNWMLSAIQQGR</sequence>
<dbReference type="PANTHER" id="PTHR41542">
    <property type="entry name" value="BLL5807 PROTEIN"/>
    <property type="match status" value="1"/>
</dbReference>
<dbReference type="SUPFAM" id="SSF54427">
    <property type="entry name" value="NTF2-like"/>
    <property type="match status" value="1"/>
</dbReference>
<keyword evidence="2" id="KW-1133">Transmembrane helix</keyword>
<feature type="signal peptide" evidence="3">
    <location>
        <begin position="1"/>
        <end position="28"/>
    </location>
</feature>
<reference evidence="5 6" key="1">
    <citation type="submission" date="2019-05" db="EMBL/GenBank/DDBJ databases">
        <authorList>
            <person name="Pankratov T."/>
            <person name="Grouzdev D."/>
        </authorList>
    </citation>
    <scope>NUCLEOTIDE SEQUENCE [LARGE SCALE GENOMIC DNA]</scope>
    <source>
        <strain evidence="5 6">KEBCLARHB70R</strain>
    </source>
</reference>
<dbReference type="RefSeq" id="WP_138323984.1">
    <property type="nucleotide sequence ID" value="NZ_VCDI01000001.1"/>
</dbReference>
<evidence type="ECO:0000256" key="1">
    <source>
        <dbReference type="SAM" id="MobiDB-lite"/>
    </source>
</evidence>
<dbReference type="Proteomes" id="UP000305654">
    <property type="component" value="Unassembled WGS sequence"/>
</dbReference>
<keyword evidence="2" id="KW-0472">Membrane</keyword>
<evidence type="ECO:0000259" key="4">
    <source>
        <dbReference type="SMART" id="SM00978"/>
    </source>
</evidence>
<keyword evidence="3" id="KW-0732">Signal</keyword>
<keyword evidence="2" id="KW-0812">Transmembrane</keyword>
<dbReference type="SMART" id="SM00978">
    <property type="entry name" value="Tim44"/>
    <property type="match status" value="1"/>
</dbReference>
<evidence type="ECO:0000313" key="6">
    <source>
        <dbReference type="Proteomes" id="UP000305654"/>
    </source>
</evidence>
<name>A0A5R9JDN2_9PROT</name>
<protein>
    <submittedName>
        <fullName evidence="5">Tim44 domain-containing protein</fullName>
    </submittedName>
</protein>